<protein>
    <submittedName>
        <fullName evidence="4">Uncharacterized protein</fullName>
    </submittedName>
</protein>
<dbReference type="OrthoDB" id="5588846at2759"/>
<dbReference type="PANTHER" id="PTHR47942">
    <property type="entry name" value="TETRATRICOPEPTIDE REPEAT (TPR)-LIKE SUPERFAMILY PROTEIN-RELATED"/>
    <property type="match status" value="1"/>
</dbReference>
<reference evidence="4 5" key="1">
    <citation type="submission" date="2014-04" db="EMBL/GenBank/DDBJ databases">
        <authorList>
            <consortium name="DOE Joint Genome Institute"/>
            <person name="Kuo A."/>
            <person name="Kohler A."/>
            <person name="Costa M.D."/>
            <person name="Nagy L.G."/>
            <person name="Floudas D."/>
            <person name="Copeland A."/>
            <person name="Barry K.W."/>
            <person name="Cichocki N."/>
            <person name="Veneault-Fourrey C."/>
            <person name="LaButti K."/>
            <person name="Lindquist E.A."/>
            <person name="Lipzen A."/>
            <person name="Lundell T."/>
            <person name="Morin E."/>
            <person name="Murat C."/>
            <person name="Sun H."/>
            <person name="Tunlid A."/>
            <person name="Henrissat B."/>
            <person name="Grigoriev I.V."/>
            <person name="Hibbett D.S."/>
            <person name="Martin F."/>
            <person name="Nordberg H.P."/>
            <person name="Cantor M.N."/>
            <person name="Hua S.X."/>
        </authorList>
    </citation>
    <scope>NUCLEOTIDE SEQUENCE [LARGE SCALE GENOMIC DNA]</scope>
    <source>
        <strain evidence="4 5">441</strain>
    </source>
</reference>
<evidence type="ECO:0000256" key="2">
    <source>
        <dbReference type="PROSITE-ProRule" id="PRU00708"/>
    </source>
</evidence>
<evidence type="ECO:0000313" key="5">
    <source>
        <dbReference type="Proteomes" id="UP000054018"/>
    </source>
</evidence>
<gene>
    <name evidence="4" type="ORF">PISMIDRAFT_236507</name>
</gene>
<evidence type="ECO:0000313" key="4">
    <source>
        <dbReference type="EMBL" id="KIK17048.1"/>
    </source>
</evidence>
<feature type="repeat" description="PPR" evidence="2">
    <location>
        <begin position="370"/>
        <end position="407"/>
    </location>
</feature>
<dbReference type="Gene3D" id="1.25.40.10">
    <property type="entry name" value="Tetratricopeptide repeat domain"/>
    <property type="match status" value="1"/>
</dbReference>
<dbReference type="InterPro" id="IPR051222">
    <property type="entry name" value="PPR/CCM1_RNA-binding"/>
</dbReference>
<dbReference type="InterPro" id="IPR002885">
    <property type="entry name" value="PPR_rpt"/>
</dbReference>
<dbReference type="EMBL" id="KN833839">
    <property type="protein sequence ID" value="KIK17048.1"/>
    <property type="molecule type" value="Genomic_DNA"/>
</dbReference>
<dbReference type="STRING" id="765257.A0A0C9ZAY5"/>
<name>A0A0C9ZAY5_9AGAM</name>
<organism evidence="4 5">
    <name type="scientific">Pisolithus microcarpus 441</name>
    <dbReference type="NCBI Taxonomy" id="765257"/>
    <lineage>
        <taxon>Eukaryota</taxon>
        <taxon>Fungi</taxon>
        <taxon>Dikarya</taxon>
        <taxon>Basidiomycota</taxon>
        <taxon>Agaricomycotina</taxon>
        <taxon>Agaricomycetes</taxon>
        <taxon>Agaricomycetidae</taxon>
        <taxon>Boletales</taxon>
        <taxon>Sclerodermatineae</taxon>
        <taxon>Pisolithaceae</taxon>
        <taxon>Pisolithus</taxon>
    </lineage>
</organism>
<evidence type="ECO:0000256" key="3">
    <source>
        <dbReference type="SAM" id="MobiDB-lite"/>
    </source>
</evidence>
<dbReference type="HOGENOM" id="CLU_014664_0_0_1"/>
<keyword evidence="5" id="KW-1185">Reference proteome</keyword>
<sequence>MRLVPPRHCVVRARCRLHQVAAVQPRWHLQQPPVVYHDPETLEKKLQTLHNVAWNIISAAQSVENAPGSSFAAYTDDDLYTLYRDLIRTDSLSHDVRTSDSEEAIKEEDLAALKRIEVRLAPTATFPSNADNSLTRRLSVQHGIVPTLVPPLTQSGRGHQHVLDLIESAVERLQALTASVDTALPRVDNGSAPALATIVSKTEWLSVMRCCVYENDVDAAERTVFLMQKAGLTVPEEAVNHVLEVHASKGDMTRLESLMHRVLSGPPTETQRDLHVKAYLVRASHHAPSGFSDLGDSTGSVFPTGALDVLHHYEASGHFAPMKSYTRIISTLFSVQTHPSLDPRLGQSAARAHAWDLFAHMRYVAHPTPDAYLYAMMMRACGSAGGRVEPERALDLWTEMQENRVEPTRGAYEAIVLVLGRAGKGWLSEGMRLAREMKERYPERDRNQRRMWCALLEGCKRVGDLNRARWILAEALRSNTSEDGGSSRSRGVDAKMLTHIFHTYASYKPPFSRTATRLLDTASHPSTTGQSEADASQTELPSPQDQLCTDSTPTFPPLPPQTPSDVLAEVHALFDRILRDTDSNAIPKSGYLSGPDQDAYASDPLAGKFADVELKPALVNAYLSVFYVHATVERSIEVFRSLFGTSSQSGMLRGDAHTYLDALERCAVAKKEERGAVLSWAKEVWAEWERVEAKAGLEGYNDVGRWARMVERAHAAMRRVLLLNEDVDGALSLLRTFVDRYPPKAVLPYEVGVRSSTTVDEGPVTTGRGTLTSAGHKSPTFSLFAKPPILSTRVTLTNPKPAYPSSSSSLPPTPTTISVAKPLVRLTSATGPKDDRVPPIIGFSDVELLHHRLVALRRTKDVGYVKWVCEAYKGLLRQRRERVLKGASRRAGAEVEDVD</sequence>
<dbReference type="InterPro" id="IPR011990">
    <property type="entry name" value="TPR-like_helical_dom_sf"/>
</dbReference>
<evidence type="ECO:0000256" key="1">
    <source>
        <dbReference type="ARBA" id="ARBA00022737"/>
    </source>
</evidence>
<feature type="compositionally biased region" description="Polar residues" evidence="3">
    <location>
        <begin position="523"/>
        <end position="546"/>
    </location>
</feature>
<accession>A0A0C9ZAY5</accession>
<feature type="region of interest" description="Disordered" evidence="3">
    <location>
        <begin position="522"/>
        <end position="546"/>
    </location>
</feature>
<dbReference type="AlphaFoldDB" id="A0A0C9ZAY5"/>
<reference evidence="5" key="2">
    <citation type="submission" date="2015-01" db="EMBL/GenBank/DDBJ databases">
        <title>Evolutionary Origins and Diversification of the Mycorrhizal Mutualists.</title>
        <authorList>
            <consortium name="DOE Joint Genome Institute"/>
            <consortium name="Mycorrhizal Genomics Consortium"/>
            <person name="Kohler A."/>
            <person name="Kuo A."/>
            <person name="Nagy L.G."/>
            <person name="Floudas D."/>
            <person name="Copeland A."/>
            <person name="Barry K.W."/>
            <person name="Cichocki N."/>
            <person name="Veneault-Fourrey C."/>
            <person name="LaButti K."/>
            <person name="Lindquist E.A."/>
            <person name="Lipzen A."/>
            <person name="Lundell T."/>
            <person name="Morin E."/>
            <person name="Murat C."/>
            <person name="Riley R."/>
            <person name="Ohm R."/>
            <person name="Sun H."/>
            <person name="Tunlid A."/>
            <person name="Henrissat B."/>
            <person name="Grigoriev I.V."/>
            <person name="Hibbett D.S."/>
            <person name="Martin F."/>
        </authorList>
    </citation>
    <scope>NUCLEOTIDE SEQUENCE [LARGE SCALE GENOMIC DNA]</scope>
    <source>
        <strain evidence="5">441</strain>
    </source>
</reference>
<dbReference type="PROSITE" id="PS51375">
    <property type="entry name" value="PPR"/>
    <property type="match status" value="1"/>
</dbReference>
<proteinExistence type="predicted"/>
<dbReference type="Proteomes" id="UP000054018">
    <property type="component" value="Unassembled WGS sequence"/>
</dbReference>
<keyword evidence="1" id="KW-0677">Repeat</keyword>